<keyword evidence="2" id="KW-1185">Reference proteome</keyword>
<evidence type="ECO:0000313" key="1">
    <source>
        <dbReference type="EMBL" id="KAF6028543.1"/>
    </source>
</evidence>
<dbReference type="EMBL" id="VXIV02001941">
    <property type="protein sequence ID" value="KAF6028543.1"/>
    <property type="molecule type" value="Genomic_DNA"/>
</dbReference>
<name>A0A7J7JRL7_BUGNE</name>
<gene>
    <name evidence="1" type="ORF">EB796_013159</name>
</gene>
<dbReference type="AlphaFoldDB" id="A0A7J7JRL7"/>
<protein>
    <submittedName>
        <fullName evidence="1">Uncharacterized protein</fullName>
    </submittedName>
</protein>
<reference evidence="1" key="1">
    <citation type="submission" date="2020-06" db="EMBL/GenBank/DDBJ databases">
        <title>Draft genome of Bugula neritina, a colonial animal packing powerful symbionts and potential medicines.</title>
        <authorList>
            <person name="Rayko M."/>
        </authorList>
    </citation>
    <scope>NUCLEOTIDE SEQUENCE [LARGE SCALE GENOMIC DNA]</scope>
    <source>
        <strain evidence="1">Kwan_BN1</strain>
    </source>
</reference>
<organism evidence="1 2">
    <name type="scientific">Bugula neritina</name>
    <name type="common">Brown bryozoan</name>
    <name type="synonym">Sertularia neritina</name>
    <dbReference type="NCBI Taxonomy" id="10212"/>
    <lineage>
        <taxon>Eukaryota</taxon>
        <taxon>Metazoa</taxon>
        <taxon>Spiralia</taxon>
        <taxon>Lophotrochozoa</taxon>
        <taxon>Bryozoa</taxon>
        <taxon>Gymnolaemata</taxon>
        <taxon>Cheilostomatida</taxon>
        <taxon>Flustrina</taxon>
        <taxon>Buguloidea</taxon>
        <taxon>Bugulidae</taxon>
        <taxon>Bugula</taxon>
    </lineage>
</organism>
<comment type="caution">
    <text evidence="1">The sequence shown here is derived from an EMBL/GenBank/DDBJ whole genome shotgun (WGS) entry which is preliminary data.</text>
</comment>
<accession>A0A7J7JRL7</accession>
<dbReference type="Proteomes" id="UP000593567">
    <property type="component" value="Unassembled WGS sequence"/>
</dbReference>
<evidence type="ECO:0000313" key="2">
    <source>
        <dbReference type="Proteomes" id="UP000593567"/>
    </source>
</evidence>
<proteinExistence type="predicted"/>
<sequence length="73" mass="8432">MLDTQRGKYYKLHHVLNLGIILSTDLGFPLYPSKPGNSKVFYGEEESSRLQPNFCFSLNLHLHRVSSLFSLYL</sequence>